<comment type="caution">
    <text evidence="8">The sequence shown here is derived from an EMBL/GenBank/DDBJ whole genome shotgun (WGS) entry which is preliminary data.</text>
</comment>
<keyword evidence="5" id="KW-0862">Zinc</keyword>
<keyword evidence="2" id="KW-0678">Repressor</keyword>
<dbReference type="Gene3D" id="3.40.50.1220">
    <property type="entry name" value="TPP-binding domain"/>
    <property type="match status" value="1"/>
</dbReference>
<proteinExistence type="inferred from homology"/>
<dbReference type="GO" id="GO:0031508">
    <property type="term" value="P:pericentric heterochromatin formation"/>
    <property type="evidence" value="ECO:0007669"/>
    <property type="project" value="TreeGrafter"/>
</dbReference>
<dbReference type="AlphaFoldDB" id="A0A1Q2ZWX4"/>
<dbReference type="InterPro" id="IPR003000">
    <property type="entry name" value="Sirtuin"/>
</dbReference>
<feature type="binding site" evidence="5">
    <location>
        <position position="263"/>
    </location>
    <ligand>
        <name>Zn(2+)</name>
        <dbReference type="ChEBI" id="CHEBI:29105"/>
    </ligand>
</feature>
<evidence type="ECO:0000313" key="9">
    <source>
        <dbReference type="Proteomes" id="UP000187013"/>
    </source>
</evidence>
<name>A0A1Q2ZWX4_ZYGRO</name>
<feature type="region of interest" description="Disordered" evidence="6">
    <location>
        <begin position="1"/>
        <end position="43"/>
    </location>
</feature>
<dbReference type="eggNOG" id="KOG2684">
    <property type="taxonomic scope" value="Eukaryota"/>
</dbReference>
<dbReference type="InterPro" id="IPR050134">
    <property type="entry name" value="NAD-dep_sirtuin_deacylases"/>
</dbReference>
<dbReference type="PANTHER" id="PTHR11085:SF15">
    <property type="entry name" value="NAD-DEPENDENT HISTONE DEACETYLASE HST4"/>
    <property type="match status" value="1"/>
</dbReference>
<feature type="active site" description="Proton acceptor" evidence="5">
    <location>
        <position position="224"/>
    </location>
</feature>
<dbReference type="GO" id="GO:0031934">
    <property type="term" value="C:mating-type region heterochromatin"/>
    <property type="evidence" value="ECO:0007669"/>
    <property type="project" value="TreeGrafter"/>
</dbReference>
<dbReference type="GO" id="GO:0070403">
    <property type="term" value="F:NAD+ binding"/>
    <property type="evidence" value="ECO:0007669"/>
    <property type="project" value="InterPro"/>
</dbReference>
<evidence type="ECO:0000259" key="7">
    <source>
        <dbReference type="PROSITE" id="PS50305"/>
    </source>
</evidence>
<dbReference type="EMBL" id="BDGX01000009">
    <property type="protein sequence ID" value="GAV47885.1"/>
    <property type="molecule type" value="Genomic_DNA"/>
</dbReference>
<feature type="binding site" evidence="5">
    <location>
        <position position="235"/>
    </location>
    <ligand>
        <name>Zn(2+)</name>
        <dbReference type="ChEBI" id="CHEBI:29105"/>
    </ligand>
</feature>
<dbReference type="Gene3D" id="3.30.1600.10">
    <property type="entry name" value="SIR2/SIRT2 'Small Domain"/>
    <property type="match status" value="1"/>
</dbReference>
<evidence type="ECO:0000256" key="1">
    <source>
        <dbReference type="ARBA" id="ARBA00006924"/>
    </source>
</evidence>
<gene>
    <name evidence="8" type="ORF">ZYGR_0I01810</name>
</gene>
<dbReference type="InterPro" id="IPR029035">
    <property type="entry name" value="DHS-like_NAD/FAD-binding_dom"/>
</dbReference>
<evidence type="ECO:0000256" key="3">
    <source>
        <dbReference type="ARBA" id="ARBA00022679"/>
    </source>
</evidence>
<comment type="similarity">
    <text evidence="1">Belongs to the sirtuin family. Class I subfamily.</text>
</comment>
<dbReference type="InterPro" id="IPR026590">
    <property type="entry name" value="Ssirtuin_cat_dom"/>
</dbReference>
<accession>A0A1Q2ZWX4</accession>
<evidence type="ECO:0000313" key="8">
    <source>
        <dbReference type="EMBL" id="GAV47885.1"/>
    </source>
</evidence>
<dbReference type="PANTHER" id="PTHR11085">
    <property type="entry name" value="NAD-DEPENDENT PROTEIN DEACYLASE SIRTUIN-5, MITOCHONDRIAL-RELATED"/>
    <property type="match status" value="1"/>
</dbReference>
<sequence length="382" mass="42412">MVQELVQEQTSVKPKRNETSRLPLTPPATVEKKQTDENANIAKVSPKKLLPQLKKSNRKPRLKYRPDPFSVFHLNDYLDGLDGDKDADFVRYALRHSKRIVTVAGAGISVAAGIPDFRSKTGLFKSLSGKKSTGLSSGKDLFDFNQVYSCDEMSIKFNGMITDLHRLAQESQSTAFHSMLNEIAAEGRLQRLYTQNIDGLDTRLTHLNTKIPLEKPAPVTIQLHGSINHVECNMCSKIDKLDPSIFKCNSEDTTNGTQVVPTCSQCEEYEAVRMVAGLRSKGVGKLRPRVVLCNEMHPEGDLIGEITSHDIKKKPDCLIVVGTSLQIPGVKQLCKQFVQTIRARKGIVLYLNKDLPSQSVLDSIGWVDLIVLGDCQDVSKLL</sequence>
<dbReference type="OrthoDB" id="2919105at2759"/>
<dbReference type="GO" id="GO:0006282">
    <property type="term" value="P:regulation of DNA repair"/>
    <property type="evidence" value="ECO:0007669"/>
    <property type="project" value="TreeGrafter"/>
</dbReference>
<dbReference type="InterPro" id="IPR026591">
    <property type="entry name" value="Sirtuin_cat_small_dom_sf"/>
</dbReference>
<keyword evidence="3" id="KW-0808">Transferase</keyword>
<protein>
    <recommendedName>
        <fullName evidence="7">Deacetylase sirtuin-type domain-containing protein</fullName>
    </recommendedName>
</protein>
<dbReference type="GO" id="GO:0000122">
    <property type="term" value="P:negative regulation of transcription by RNA polymerase II"/>
    <property type="evidence" value="ECO:0007669"/>
    <property type="project" value="TreeGrafter"/>
</dbReference>
<evidence type="ECO:0000256" key="5">
    <source>
        <dbReference type="PROSITE-ProRule" id="PRU00236"/>
    </source>
</evidence>
<dbReference type="GO" id="GO:0017136">
    <property type="term" value="F:histone deacetylase activity, NAD-dependent"/>
    <property type="evidence" value="ECO:0007669"/>
    <property type="project" value="TreeGrafter"/>
</dbReference>
<dbReference type="Proteomes" id="UP000187013">
    <property type="component" value="Unassembled WGS sequence"/>
</dbReference>
<dbReference type="GO" id="GO:0046872">
    <property type="term" value="F:metal ion binding"/>
    <property type="evidence" value="ECO:0007669"/>
    <property type="project" value="UniProtKB-KW"/>
</dbReference>
<evidence type="ECO:0000256" key="6">
    <source>
        <dbReference type="SAM" id="MobiDB-lite"/>
    </source>
</evidence>
<feature type="binding site" evidence="5">
    <location>
        <position position="232"/>
    </location>
    <ligand>
        <name>Zn(2+)</name>
        <dbReference type="ChEBI" id="CHEBI:29105"/>
    </ligand>
</feature>
<dbReference type="PROSITE" id="PS50305">
    <property type="entry name" value="SIRTUIN"/>
    <property type="match status" value="1"/>
</dbReference>
<dbReference type="Pfam" id="PF02146">
    <property type="entry name" value="SIR2"/>
    <property type="match status" value="1"/>
</dbReference>
<dbReference type="GO" id="GO:0005634">
    <property type="term" value="C:nucleus"/>
    <property type="evidence" value="ECO:0007669"/>
    <property type="project" value="TreeGrafter"/>
</dbReference>
<evidence type="ECO:0000256" key="2">
    <source>
        <dbReference type="ARBA" id="ARBA00022491"/>
    </source>
</evidence>
<reference evidence="8 9" key="1">
    <citation type="submission" date="2016-08" db="EMBL/GenBank/DDBJ databases">
        <title>Draft genome sequence of allopolyploid Zygosaccharomyces rouxii.</title>
        <authorList>
            <person name="Watanabe J."/>
            <person name="Uehara K."/>
            <person name="Mogi Y."/>
            <person name="Tsukioka Y."/>
        </authorList>
    </citation>
    <scope>NUCLEOTIDE SEQUENCE [LARGE SCALE GENOMIC DNA]</scope>
    <source>
        <strain evidence="8 9">NBRC 110957</strain>
    </source>
</reference>
<feature type="compositionally biased region" description="Polar residues" evidence="6">
    <location>
        <begin position="1"/>
        <end position="12"/>
    </location>
</feature>
<feature type="binding site" evidence="5">
    <location>
        <position position="266"/>
    </location>
    <ligand>
        <name>Zn(2+)</name>
        <dbReference type="ChEBI" id="CHEBI:29105"/>
    </ligand>
</feature>
<keyword evidence="4" id="KW-0520">NAD</keyword>
<organism evidence="8 9">
    <name type="scientific">Zygosaccharomyces rouxii</name>
    <dbReference type="NCBI Taxonomy" id="4956"/>
    <lineage>
        <taxon>Eukaryota</taxon>
        <taxon>Fungi</taxon>
        <taxon>Dikarya</taxon>
        <taxon>Ascomycota</taxon>
        <taxon>Saccharomycotina</taxon>
        <taxon>Saccharomycetes</taxon>
        <taxon>Saccharomycetales</taxon>
        <taxon>Saccharomycetaceae</taxon>
        <taxon>Zygosaccharomyces</taxon>
    </lineage>
</organism>
<dbReference type="SUPFAM" id="SSF52467">
    <property type="entry name" value="DHS-like NAD/FAD-binding domain"/>
    <property type="match status" value="1"/>
</dbReference>
<evidence type="ECO:0000256" key="4">
    <source>
        <dbReference type="ARBA" id="ARBA00023027"/>
    </source>
</evidence>
<dbReference type="GO" id="GO:1990414">
    <property type="term" value="P:replication-born double-strand break repair via sister chromatid exchange"/>
    <property type="evidence" value="ECO:0007669"/>
    <property type="project" value="TreeGrafter"/>
</dbReference>
<feature type="domain" description="Deacetylase sirtuin-type" evidence="7">
    <location>
        <begin position="79"/>
        <end position="382"/>
    </location>
</feature>
<keyword evidence="5" id="KW-0479">Metal-binding</keyword>